<organism evidence="2 3">
    <name type="scientific">Apiospora phragmitis</name>
    <dbReference type="NCBI Taxonomy" id="2905665"/>
    <lineage>
        <taxon>Eukaryota</taxon>
        <taxon>Fungi</taxon>
        <taxon>Dikarya</taxon>
        <taxon>Ascomycota</taxon>
        <taxon>Pezizomycotina</taxon>
        <taxon>Sordariomycetes</taxon>
        <taxon>Xylariomycetidae</taxon>
        <taxon>Amphisphaeriales</taxon>
        <taxon>Apiosporaceae</taxon>
        <taxon>Apiospora</taxon>
    </lineage>
</organism>
<dbReference type="SUPFAM" id="SSF51569">
    <property type="entry name" value="Aldolase"/>
    <property type="match status" value="1"/>
</dbReference>
<proteinExistence type="predicted"/>
<keyword evidence="1" id="KW-0472">Membrane</keyword>
<evidence type="ECO:0000313" key="2">
    <source>
        <dbReference type="EMBL" id="KAK8069858.1"/>
    </source>
</evidence>
<keyword evidence="1" id="KW-0812">Transmembrane</keyword>
<gene>
    <name evidence="2" type="ORF">PG994_006474</name>
</gene>
<dbReference type="InterPro" id="IPR013785">
    <property type="entry name" value="Aldolase_TIM"/>
</dbReference>
<evidence type="ECO:0000313" key="3">
    <source>
        <dbReference type="Proteomes" id="UP001480595"/>
    </source>
</evidence>
<evidence type="ECO:0000256" key="1">
    <source>
        <dbReference type="SAM" id="Phobius"/>
    </source>
</evidence>
<name>A0ABR1VIZ3_9PEZI</name>
<comment type="caution">
    <text evidence="2">The sequence shown here is derived from an EMBL/GenBank/DDBJ whole genome shotgun (WGS) entry which is preliminary data.</text>
</comment>
<sequence length="63" mass="6981">MRRGCQRLAAESTPDQVVVYYEQADFLIQDWASGSAGGIPGVFNILPMIIACVYNLYQADKLL</sequence>
<keyword evidence="1" id="KW-1133">Transmembrane helix</keyword>
<reference evidence="2 3" key="1">
    <citation type="submission" date="2023-01" db="EMBL/GenBank/DDBJ databases">
        <title>Analysis of 21 Apiospora genomes using comparative genomics revels a genus with tremendous synthesis potential of carbohydrate active enzymes and secondary metabolites.</title>
        <authorList>
            <person name="Sorensen T."/>
        </authorList>
    </citation>
    <scope>NUCLEOTIDE SEQUENCE [LARGE SCALE GENOMIC DNA]</scope>
    <source>
        <strain evidence="2 3">CBS 135458</strain>
    </source>
</reference>
<dbReference type="Proteomes" id="UP001480595">
    <property type="component" value="Unassembled WGS sequence"/>
</dbReference>
<protein>
    <submittedName>
        <fullName evidence="2">Uncharacterized protein</fullName>
    </submittedName>
</protein>
<feature type="transmembrane region" description="Helical" evidence="1">
    <location>
        <begin position="37"/>
        <end position="57"/>
    </location>
</feature>
<accession>A0ABR1VIZ3</accession>
<dbReference type="GeneID" id="92090946"/>
<dbReference type="RefSeq" id="XP_066717152.1">
    <property type="nucleotide sequence ID" value="XM_066857883.1"/>
</dbReference>
<dbReference type="Gene3D" id="3.20.20.70">
    <property type="entry name" value="Aldolase class I"/>
    <property type="match status" value="1"/>
</dbReference>
<keyword evidence="3" id="KW-1185">Reference proteome</keyword>
<dbReference type="EMBL" id="JAQQWL010000006">
    <property type="protein sequence ID" value="KAK8069858.1"/>
    <property type="molecule type" value="Genomic_DNA"/>
</dbReference>